<keyword evidence="10" id="KW-1185">Reference proteome</keyword>
<reference evidence="9 10" key="1">
    <citation type="submission" date="2017-02" db="EMBL/GenBank/DDBJ databases">
        <authorList>
            <person name="Peterson S.W."/>
        </authorList>
    </citation>
    <scope>NUCLEOTIDE SEQUENCE [LARGE SCALE GENOMIC DNA]</scope>
    <source>
        <strain evidence="9 10">ATCC BAA-909</strain>
    </source>
</reference>
<evidence type="ECO:0000313" key="10">
    <source>
        <dbReference type="Proteomes" id="UP000190395"/>
    </source>
</evidence>
<dbReference type="EMBL" id="FUXC01000007">
    <property type="protein sequence ID" value="SJZ82318.1"/>
    <property type="molecule type" value="Genomic_DNA"/>
</dbReference>
<evidence type="ECO:0000313" key="9">
    <source>
        <dbReference type="EMBL" id="SJZ82318.1"/>
    </source>
</evidence>
<dbReference type="PANTHER" id="PTHR30353:SF15">
    <property type="entry name" value="INNER MEMBRANE PROTEIN YABI"/>
    <property type="match status" value="1"/>
</dbReference>
<dbReference type="RefSeq" id="WP_078931057.1">
    <property type="nucleotide sequence ID" value="NZ_FUXC01000007.1"/>
</dbReference>
<name>A0A1T4NUA7_9SPIR</name>
<dbReference type="GeneID" id="303367549"/>
<keyword evidence="3 7" id="KW-1003">Cell membrane</keyword>
<feature type="transmembrane region" description="Helical" evidence="7">
    <location>
        <begin position="140"/>
        <end position="162"/>
    </location>
</feature>
<dbReference type="GO" id="GO:0005886">
    <property type="term" value="C:plasma membrane"/>
    <property type="evidence" value="ECO:0007669"/>
    <property type="project" value="UniProtKB-SubCell"/>
</dbReference>
<evidence type="ECO:0000256" key="1">
    <source>
        <dbReference type="ARBA" id="ARBA00004651"/>
    </source>
</evidence>
<evidence type="ECO:0000256" key="4">
    <source>
        <dbReference type="ARBA" id="ARBA00022692"/>
    </source>
</evidence>
<organism evidence="9 10">
    <name type="scientific">Treponema berlinense</name>
    <dbReference type="NCBI Taxonomy" id="225004"/>
    <lineage>
        <taxon>Bacteria</taxon>
        <taxon>Pseudomonadati</taxon>
        <taxon>Spirochaetota</taxon>
        <taxon>Spirochaetia</taxon>
        <taxon>Spirochaetales</taxon>
        <taxon>Treponemataceae</taxon>
        <taxon>Treponema</taxon>
    </lineage>
</organism>
<feature type="domain" description="VTT" evidence="8">
    <location>
        <begin position="38"/>
        <end position="158"/>
    </location>
</feature>
<dbReference type="InterPro" id="IPR032818">
    <property type="entry name" value="DedA-like"/>
</dbReference>
<gene>
    <name evidence="9" type="ORF">SAMN02745152_01311</name>
</gene>
<evidence type="ECO:0000256" key="6">
    <source>
        <dbReference type="ARBA" id="ARBA00023136"/>
    </source>
</evidence>
<feature type="transmembrane region" description="Helical" evidence="7">
    <location>
        <begin position="12"/>
        <end position="32"/>
    </location>
</feature>
<keyword evidence="5 7" id="KW-1133">Transmembrane helix</keyword>
<dbReference type="Proteomes" id="UP000190395">
    <property type="component" value="Unassembled WGS sequence"/>
</dbReference>
<evidence type="ECO:0000256" key="3">
    <source>
        <dbReference type="ARBA" id="ARBA00022475"/>
    </source>
</evidence>
<proteinExistence type="inferred from homology"/>
<evidence type="ECO:0000256" key="2">
    <source>
        <dbReference type="ARBA" id="ARBA00010792"/>
    </source>
</evidence>
<accession>A0A1T4NUA7</accession>
<keyword evidence="6 7" id="KW-0472">Membrane</keyword>
<evidence type="ECO:0000259" key="8">
    <source>
        <dbReference type="Pfam" id="PF09335"/>
    </source>
</evidence>
<evidence type="ECO:0000256" key="5">
    <source>
        <dbReference type="ARBA" id="ARBA00022989"/>
    </source>
</evidence>
<evidence type="ECO:0000256" key="7">
    <source>
        <dbReference type="RuleBase" id="RU367016"/>
    </source>
</evidence>
<feature type="transmembrane region" description="Helical" evidence="7">
    <location>
        <begin position="168"/>
        <end position="189"/>
    </location>
</feature>
<dbReference type="AlphaFoldDB" id="A0A1T4NUA7"/>
<dbReference type="Pfam" id="PF09335">
    <property type="entry name" value="VTT_dom"/>
    <property type="match status" value="1"/>
</dbReference>
<dbReference type="InterPro" id="IPR032816">
    <property type="entry name" value="VTT_dom"/>
</dbReference>
<dbReference type="OrthoDB" id="21108at2"/>
<protein>
    <submittedName>
        <fullName evidence="9">Membrane protein DedA, SNARE-associated domain</fullName>
    </submittedName>
</protein>
<feature type="transmembrane region" description="Helical" evidence="7">
    <location>
        <begin position="52"/>
        <end position="77"/>
    </location>
</feature>
<keyword evidence="4 7" id="KW-0812">Transmembrane</keyword>
<dbReference type="STRING" id="225004.SAMN02745152_01311"/>
<comment type="similarity">
    <text evidence="2 7">Belongs to the DedA family.</text>
</comment>
<sequence length="211" mass="24308">MLNSLVNFFTAHIPYWPLVCFSLLILAGFNLPVSEDAVIVLSAGVTLSDSSLVIPTWISLYLGIFISDIMVYWWGYFLSKGMFQFKKIRKKLTENKIRLVAKTLDDYGFRTFIVCRFIPFGVRNTLWMSSGFVGLPFKKFLLYDSIAALVSCSTLYHLIRFIGEGASVVYKIIGIVLFVALIIFFVFMIRHVIKKETKFFEDENKQDLNFQ</sequence>
<dbReference type="PANTHER" id="PTHR30353">
    <property type="entry name" value="INNER MEMBRANE PROTEIN DEDA-RELATED"/>
    <property type="match status" value="1"/>
</dbReference>
<comment type="subcellular location">
    <subcellularLocation>
        <location evidence="1 7">Cell membrane</location>
        <topology evidence="1 7">Multi-pass membrane protein</topology>
    </subcellularLocation>
</comment>